<feature type="transmembrane region" description="Helical" evidence="2">
    <location>
        <begin position="132"/>
        <end position="151"/>
    </location>
</feature>
<dbReference type="Gene3D" id="3.30.70.1060">
    <property type="entry name" value="Dimeric alpha+beta barrel"/>
    <property type="match status" value="1"/>
</dbReference>
<gene>
    <name evidence="4" type="ORF">SIDU_18550</name>
</gene>
<dbReference type="InterPro" id="IPR011008">
    <property type="entry name" value="Dimeric_a/b-barrel"/>
</dbReference>
<keyword evidence="4" id="KW-0614">Plasmid</keyword>
<evidence type="ECO:0000313" key="5">
    <source>
        <dbReference type="Proteomes" id="UP000004550"/>
    </source>
</evidence>
<dbReference type="RefSeq" id="WP_007686013.1">
    <property type="nucleotide sequence ID" value="NZ_CP013073.1"/>
</dbReference>
<evidence type="ECO:0000259" key="3">
    <source>
        <dbReference type="Pfam" id="PF03795"/>
    </source>
</evidence>
<dbReference type="InterPro" id="IPR005545">
    <property type="entry name" value="YCII"/>
</dbReference>
<keyword evidence="2" id="KW-0472">Membrane</keyword>
<evidence type="ECO:0000256" key="2">
    <source>
        <dbReference type="SAM" id="Phobius"/>
    </source>
</evidence>
<dbReference type="AlphaFoldDB" id="A0A1L5BUW8"/>
<protein>
    <recommendedName>
        <fullName evidence="3">YCII-related domain-containing protein</fullName>
    </recommendedName>
</protein>
<feature type="transmembrane region" description="Helical" evidence="2">
    <location>
        <begin position="163"/>
        <end position="186"/>
    </location>
</feature>
<dbReference type="Proteomes" id="UP000004550">
    <property type="component" value="Plasmid pSRL3"/>
</dbReference>
<reference evidence="4 5" key="1">
    <citation type="journal article" date="2012" name="J. Bacteriol.">
        <title>Genome sequence of Sphingobium indicum B90A, a hexachlorocyclohexane-degrading bacterium.</title>
        <authorList>
            <person name="Anand S."/>
            <person name="Sangwan N."/>
            <person name="Lata P."/>
            <person name="Kaur J."/>
            <person name="Dua A."/>
            <person name="Singh A.K."/>
            <person name="Verma M."/>
            <person name="Kaur J."/>
            <person name="Khurana J.P."/>
            <person name="Khurana P."/>
            <person name="Mathur S."/>
            <person name="Lal R."/>
        </authorList>
    </citation>
    <scope>NUCLEOTIDE SEQUENCE [LARGE SCALE GENOMIC DNA]</scope>
    <source>
        <strain evidence="5">DSM 16412 / CCM 7286 / MTCC 6364 / B90A</strain>
        <plasmid evidence="4">pSRL3</plasmid>
    </source>
</reference>
<organism evidence="4 5">
    <name type="scientific">Sphingobium indicum (strain DSM 16412 / CCM 7286 / MTCC 6364 / B90A)</name>
    <dbReference type="NCBI Taxonomy" id="861109"/>
    <lineage>
        <taxon>Bacteria</taxon>
        <taxon>Pseudomonadati</taxon>
        <taxon>Pseudomonadota</taxon>
        <taxon>Alphaproteobacteria</taxon>
        <taxon>Sphingomonadales</taxon>
        <taxon>Sphingomonadaceae</taxon>
        <taxon>Sphingobium</taxon>
    </lineage>
</organism>
<dbReference type="KEGG" id="sinb:SIDU_18550"/>
<geneLocation type="plasmid" evidence="4 5">
    <name>pSRL3</name>
</geneLocation>
<proteinExistence type="inferred from homology"/>
<dbReference type="Pfam" id="PF03795">
    <property type="entry name" value="YCII"/>
    <property type="match status" value="1"/>
</dbReference>
<keyword evidence="2" id="KW-0812">Transmembrane</keyword>
<dbReference type="SUPFAM" id="SSF54909">
    <property type="entry name" value="Dimeric alpha+beta barrel"/>
    <property type="match status" value="1"/>
</dbReference>
<comment type="similarity">
    <text evidence="1">Belongs to the YciI family.</text>
</comment>
<feature type="domain" description="YCII-related" evidence="3">
    <location>
        <begin position="1"/>
        <end position="87"/>
    </location>
</feature>
<keyword evidence="2" id="KW-1133">Transmembrane helix</keyword>
<evidence type="ECO:0000256" key="1">
    <source>
        <dbReference type="ARBA" id="ARBA00007689"/>
    </source>
</evidence>
<dbReference type="GeneID" id="29275700"/>
<name>A0A1L5BUW8_SPHIB</name>
<sequence>MLFSVITTISPEKLAERTAAIPAHRAYLASHTASILAVGTTFAEGGDLVGSTYLVDVDDWNAARAFIAEDPMTVSGARQSIDILEWRMGGFDRRYPWQGANVERQDAAHQSLNKEGVSAAPQPSLRTRHLRVLLLITTLAPLVALVNILLGDTIAHLPVLLRSFLVVGLVVPAATYVALPLLTGLARCVGQERRESSPAIRPPAEHTHST</sequence>
<accession>A0A1L5BUW8</accession>
<dbReference type="EMBL" id="CP013073">
    <property type="protein sequence ID" value="APL96651.1"/>
    <property type="molecule type" value="Genomic_DNA"/>
</dbReference>
<evidence type="ECO:0000313" key="4">
    <source>
        <dbReference type="EMBL" id="APL96651.1"/>
    </source>
</evidence>